<dbReference type="Pfam" id="PF01177">
    <property type="entry name" value="Asp_Glu_race"/>
    <property type="match status" value="1"/>
</dbReference>
<comment type="caution">
    <text evidence="2">The sequence shown here is derived from an EMBL/GenBank/DDBJ whole genome shotgun (WGS) entry which is preliminary data.</text>
</comment>
<protein>
    <submittedName>
        <fullName evidence="2">Asp/Glu/hydantoin racemase</fullName>
    </submittedName>
</protein>
<sequence>MPTLGLIHNSPMLAAVFNEIAARVMPDDVKLLHFVDESTIKNTIAAGYLQKSTMRQVIRLVGSAFDAGCDVAMVTCSSIGRAVDMAAELYDQPVLRVDRAMADKAIATGRRIGVVATLPTTLGPTAELIRRVAMEQGRDIEIVEHLCEGAFDAVMAGDGATHDRIVGEGLTRGMEGVDAIVLAQASMARVVASLPEGAVQAPVYSSPELGMQRAAEVLAGLKAREAGR</sequence>
<dbReference type="EMBL" id="JACLAW010000001">
    <property type="protein sequence ID" value="MBC2664206.1"/>
    <property type="molecule type" value="Genomic_DNA"/>
</dbReference>
<reference evidence="2 3" key="1">
    <citation type="submission" date="2020-08" db="EMBL/GenBank/DDBJ databases">
        <title>The genome sequence of type strain Novosphingobium flavum NBRC 111647.</title>
        <authorList>
            <person name="Liu Y."/>
        </authorList>
    </citation>
    <scope>NUCLEOTIDE SEQUENCE [LARGE SCALE GENOMIC DNA]</scope>
    <source>
        <strain evidence="2 3">NBRC 111647</strain>
    </source>
</reference>
<evidence type="ECO:0000256" key="1">
    <source>
        <dbReference type="ARBA" id="ARBA00038414"/>
    </source>
</evidence>
<dbReference type="RefSeq" id="WP_185662446.1">
    <property type="nucleotide sequence ID" value="NZ_JACLAW010000001.1"/>
</dbReference>
<evidence type="ECO:0000313" key="3">
    <source>
        <dbReference type="Proteomes" id="UP000566813"/>
    </source>
</evidence>
<name>A0A7X1FNT4_9SPHN</name>
<keyword evidence="3" id="KW-1185">Reference proteome</keyword>
<evidence type="ECO:0000313" key="2">
    <source>
        <dbReference type="EMBL" id="MBC2664206.1"/>
    </source>
</evidence>
<dbReference type="InterPro" id="IPR053714">
    <property type="entry name" value="Iso_Racemase_Enz_sf"/>
</dbReference>
<organism evidence="2 3">
    <name type="scientific">Novosphingobium flavum</name>
    <dbReference type="NCBI Taxonomy" id="1778672"/>
    <lineage>
        <taxon>Bacteria</taxon>
        <taxon>Pseudomonadati</taxon>
        <taxon>Pseudomonadota</taxon>
        <taxon>Alphaproteobacteria</taxon>
        <taxon>Sphingomonadales</taxon>
        <taxon>Sphingomonadaceae</taxon>
        <taxon>Novosphingobium</taxon>
    </lineage>
</organism>
<dbReference type="InterPro" id="IPR015942">
    <property type="entry name" value="Asp/Glu/hydantoin_racemase"/>
</dbReference>
<accession>A0A7X1FNT4</accession>
<dbReference type="Proteomes" id="UP000566813">
    <property type="component" value="Unassembled WGS sequence"/>
</dbReference>
<comment type="similarity">
    <text evidence="1">Belongs to the HyuE racemase family.</text>
</comment>
<dbReference type="Gene3D" id="3.40.50.12500">
    <property type="match status" value="1"/>
</dbReference>
<gene>
    <name evidence="2" type="ORF">H7F51_01600</name>
</gene>
<proteinExistence type="inferred from homology"/>
<dbReference type="AlphaFoldDB" id="A0A7X1FNT4"/>
<dbReference type="GO" id="GO:0047661">
    <property type="term" value="F:amino-acid racemase activity"/>
    <property type="evidence" value="ECO:0007669"/>
    <property type="project" value="InterPro"/>
</dbReference>